<dbReference type="OrthoDB" id="6046936at2759"/>
<dbReference type="PANTHER" id="PTHR43975">
    <property type="entry name" value="ZGC:101858"/>
    <property type="match status" value="1"/>
</dbReference>
<gene>
    <name evidence="3" type="primary">LOC111126371</name>
</gene>
<dbReference type="GeneID" id="111126371"/>
<dbReference type="GO" id="GO:0016491">
    <property type="term" value="F:oxidoreductase activity"/>
    <property type="evidence" value="ECO:0007669"/>
    <property type="project" value="UniProtKB-KW"/>
</dbReference>
<dbReference type="PRINTS" id="PR00081">
    <property type="entry name" value="GDHRDH"/>
</dbReference>
<sequence length="269" mass="29305">MPNFEQKVVLITGASAGIGEGIALHFASLGAQLSLTGRNSQELSRVASLCQQHGAKDEQILVQDGDLTSAEFRQKLLKNTIDKFKRLDILVNNAGMIYYAKTSDTTEEEYDTMMNTNTRCHFFLSKDAIPHLKASKGNIVNISSICGPKPMAEVAVYCMSKAAMDMFTQCLALELAPFGVRVNAVNPGTIVSKIARREHSAYQDEDKYQQFLEIQKSKHPIGRVGLPVDIAQAVAFLASEEASFVTGQILFVDGGRHCVSSAVATSVQK</sequence>
<dbReference type="AlphaFoldDB" id="A0A8B8DGG7"/>
<dbReference type="PRINTS" id="PR00080">
    <property type="entry name" value="SDRFAMILY"/>
</dbReference>
<reference evidence="3" key="1">
    <citation type="submission" date="2025-08" db="UniProtKB">
        <authorList>
            <consortium name="RefSeq"/>
        </authorList>
    </citation>
    <scope>IDENTIFICATION</scope>
    <source>
        <tissue evidence="3">Whole sample</tissue>
    </source>
</reference>
<dbReference type="Gene3D" id="3.40.50.720">
    <property type="entry name" value="NAD(P)-binding Rossmann-like Domain"/>
    <property type="match status" value="1"/>
</dbReference>
<dbReference type="InterPro" id="IPR036291">
    <property type="entry name" value="NAD(P)-bd_dom_sf"/>
</dbReference>
<dbReference type="Proteomes" id="UP000694844">
    <property type="component" value="Chromosome 3"/>
</dbReference>
<proteinExistence type="predicted"/>
<dbReference type="PROSITE" id="PS00061">
    <property type="entry name" value="ADH_SHORT"/>
    <property type="match status" value="1"/>
</dbReference>
<protein>
    <submittedName>
        <fullName evidence="3">Uncharacterized protein LOC111126371</fullName>
    </submittedName>
</protein>
<dbReference type="RefSeq" id="XP_022326649.1">
    <property type="nucleotide sequence ID" value="XM_022470941.1"/>
</dbReference>
<evidence type="ECO:0000256" key="1">
    <source>
        <dbReference type="ARBA" id="ARBA00023002"/>
    </source>
</evidence>
<dbReference type="InterPro" id="IPR002347">
    <property type="entry name" value="SDR_fam"/>
</dbReference>
<dbReference type="FunFam" id="3.40.50.720:FF:000084">
    <property type="entry name" value="Short-chain dehydrogenase reductase"/>
    <property type="match status" value="1"/>
</dbReference>
<organism evidence="2 3">
    <name type="scientific">Crassostrea virginica</name>
    <name type="common">Eastern oyster</name>
    <dbReference type="NCBI Taxonomy" id="6565"/>
    <lineage>
        <taxon>Eukaryota</taxon>
        <taxon>Metazoa</taxon>
        <taxon>Spiralia</taxon>
        <taxon>Lophotrochozoa</taxon>
        <taxon>Mollusca</taxon>
        <taxon>Bivalvia</taxon>
        <taxon>Autobranchia</taxon>
        <taxon>Pteriomorphia</taxon>
        <taxon>Ostreida</taxon>
        <taxon>Ostreoidea</taxon>
        <taxon>Ostreidae</taxon>
        <taxon>Crassostrea</taxon>
    </lineage>
</organism>
<evidence type="ECO:0000313" key="3">
    <source>
        <dbReference type="RefSeq" id="XP_022326649.1"/>
    </source>
</evidence>
<accession>A0A8B8DGG7</accession>
<evidence type="ECO:0000313" key="2">
    <source>
        <dbReference type="Proteomes" id="UP000694844"/>
    </source>
</evidence>
<dbReference type="SUPFAM" id="SSF51735">
    <property type="entry name" value="NAD(P)-binding Rossmann-fold domains"/>
    <property type="match status" value="1"/>
</dbReference>
<keyword evidence="1" id="KW-0560">Oxidoreductase</keyword>
<dbReference type="InterPro" id="IPR020904">
    <property type="entry name" value="Sc_DH/Rdtase_CS"/>
</dbReference>
<dbReference type="NCBIfam" id="NF005559">
    <property type="entry name" value="PRK07231.1"/>
    <property type="match status" value="1"/>
</dbReference>
<dbReference type="KEGG" id="cvn:111126371"/>
<dbReference type="PANTHER" id="PTHR43975:SF2">
    <property type="entry name" value="EG:BACR7A4.14 PROTEIN-RELATED"/>
    <property type="match status" value="1"/>
</dbReference>
<keyword evidence="2" id="KW-1185">Reference proteome</keyword>
<name>A0A8B8DGG7_CRAVI</name>
<dbReference type="Pfam" id="PF13561">
    <property type="entry name" value="adh_short_C2"/>
    <property type="match status" value="1"/>
</dbReference>